<dbReference type="Proteomes" id="UP000287247">
    <property type="component" value="Unassembled WGS sequence"/>
</dbReference>
<comment type="caution">
    <text evidence="6">The sequence shown here is derived from an EMBL/GenBank/DDBJ whole genome shotgun (WGS) entry which is preliminary data.</text>
</comment>
<reference evidence="6" key="2">
    <citation type="journal article" date="2019" name="J. Gen. Appl. Microbiol.">
        <title>Physiological properties and genetic analysis related to exopolysaccharide (EPS) production in the fresh-water unicellular cyanobacterium Aphanothece sacrum (Suizenji Nori).</title>
        <authorList>
            <person name="Ohki K."/>
            <person name="Kanesaki Y."/>
            <person name="Suzuki N."/>
            <person name="Okajima M."/>
            <person name="Kaneko T."/>
            <person name="Yoshikawa S."/>
        </authorList>
    </citation>
    <scope>NUCLEOTIDE SEQUENCE</scope>
    <source>
        <strain evidence="6">FPU1</strain>
    </source>
</reference>
<dbReference type="PANTHER" id="PTHR34614:SF2">
    <property type="entry name" value="TRANSPOSASE IS4-LIKE DOMAIN-CONTAINING PROTEIN"/>
    <property type="match status" value="1"/>
</dbReference>
<dbReference type="EMBL" id="BDQK01000013">
    <property type="protein sequence ID" value="GBF81065.1"/>
    <property type="molecule type" value="Genomic_DNA"/>
</dbReference>
<dbReference type="InterPro" id="IPR002559">
    <property type="entry name" value="Transposase_11"/>
</dbReference>
<proteinExistence type="predicted"/>
<feature type="domain" description="Transposase IS4-like" evidence="2">
    <location>
        <begin position="143"/>
        <end position="477"/>
    </location>
</feature>
<dbReference type="SUPFAM" id="SSF53098">
    <property type="entry name" value="Ribonuclease H-like"/>
    <property type="match status" value="1"/>
</dbReference>
<feature type="coiled-coil region" evidence="1">
    <location>
        <begin position="314"/>
        <end position="351"/>
    </location>
</feature>
<feature type="domain" description="DUF4277" evidence="3">
    <location>
        <begin position="20"/>
        <end position="126"/>
    </location>
</feature>
<dbReference type="InterPro" id="IPR025457">
    <property type="entry name" value="DUF4277"/>
</dbReference>
<dbReference type="GO" id="GO:0003677">
    <property type="term" value="F:DNA binding"/>
    <property type="evidence" value="ECO:0007669"/>
    <property type="project" value="InterPro"/>
</dbReference>
<dbReference type="NCBIfam" id="NF033559">
    <property type="entry name" value="transpos_IS1634"/>
    <property type="match status" value="1"/>
</dbReference>
<dbReference type="InterPro" id="IPR047654">
    <property type="entry name" value="IS1634_transpos"/>
</dbReference>
<evidence type="ECO:0000256" key="1">
    <source>
        <dbReference type="SAM" id="Coils"/>
    </source>
</evidence>
<gene>
    <name evidence="4" type="ORF">AsFPU1_0619</name>
    <name evidence="5" type="ORF">AsFPU1_0796</name>
    <name evidence="6" type="ORF">AsFPU1_0912</name>
    <name evidence="7" type="ORF">AsFPU1_2474</name>
</gene>
<evidence type="ECO:0000313" key="8">
    <source>
        <dbReference type="Proteomes" id="UP000287247"/>
    </source>
</evidence>
<protein>
    <submittedName>
        <fullName evidence="6">Transposase</fullName>
    </submittedName>
</protein>
<dbReference type="Pfam" id="PF14104">
    <property type="entry name" value="DUF4277"/>
    <property type="match status" value="1"/>
</dbReference>
<evidence type="ECO:0000259" key="3">
    <source>
        <dbReference type="Pfam" id="PF14104"/>
    </source>
</evidence>
<dbReference type="AlphaFoldDB" id="A0A401IE52"/>
<reference evidence="8" key="1">
    <citation type="submission" date="2017-05" db="EMBL/GenBank/DDBJ databases">
        <title>Physiological properties and genetic analysis related to exopolysaccharide production of fresh-water unicellular cyanobacterium Aphanothece sacrum, Suizenji Nori, that has been cultured as a food source in Japan.</title>
        <authorList>
            <person name="Kanesaki Y."/>
            <person name="Yoshikawa S."/>
            <person name="Ohki K."/>
        </authorList>
    </citation>
    <scope>NUCLEOTIDE SEQUENCE [LARGE SCALE GENOMIC DNA]</scope>
    <source>
        <strain evidence="8">FPU1</strain>
    </source>
</reference>
<evidence type="ECO:0000313" key="7">
    <source>
        <dbReference type="EMBL" id="GBF81065.1"/>
    </source>
</evidence>
<dbReference type="GO" id="GO:0004803">
    <property type="term" value="F:transposase activity"/>
    <property type="evidence" value="ECO:0007669"/>
    <property type="project" value="InterPro"/>
</dbReference>
<organism evidence="6 8">
    <name type="scientific">Aphanothece sacrum FPU1</name>
    <dbReference type="NCBI Taxonomy" id="1920663"/>
    <lineage>
        <taxon>Bacteria</taxon>
        <taxon>Bacillati</taxon>
        <taxon>Cyanobacteriota</taxon>
        <taxon>Cyanophyceae</taxon>
        <taxon>Oscillatoriophycideae</taxon>
        <taxon>Chroococcales</taxon>
        <taxon>Aphanothecaceae</taxon>
        <taxon>Aphanothece</taxon>
    </lineage>
</organism>
<evidence type="ECO:0000313" key="6">
    <source>
        <dbReference type="EMBL" id="GBF79516.1"/>
    </source>
</evidence>
<evidence type="ECO:0000259" key="2">
    <source>
        <dbReference type="Pfam" id="PF01609"/>
    </source>
</evidence>
<evidence type="ECO:0000313" key="5">
    <source>
        <dbReference type="EMBL" id="GBF79401.1"/>
    </source>
</evidence>
<sequence>MFELSTIKKNEKVSYLEEIEVKNIDHLGIVAGLIDEIGIVKIINNKLGIDVREKISAGTVVKSILINGLGFVSRPLYLFSQFFEDKAVEKLLGEGIEPNYINDDKIGRVMDELYKYGLNNLFIEVILEVINKFEIEIKYSHLDATSFHLDGEYKSEEKYEKEQEEKIIKERPIFIKKGYSRDHRPDLKQCVLDLITTQDGDLPLFVRVGDGNEADKAVFGKILVEFKKQIEFDSIMVCDSALYSQENLKLIQHLKWITRVPMTLKKAKELIQNVEIEEITDDEKKKRSHLHLEGYTWKEEIVTYGGIKQTWLIVSSEKRQKSDLEKLEKQLKQEEDKCQKLLKQLQSEEFEHPQSARYKLKAINKKLRFFEIIEVELIEACSKKNETIYKIVGLAQKNNEEIAKRTKESGRFILATNLVEENKLEPTEILITYKNQQSSERGFRFLKDPLFFADSFFVEKPERIETMLFLMSFCLLLYNLGQRELRKCLKRAKVGVKNQVGKLTERPTLRWMFQCFQGIHFVILNEVKQIVNLTEERRFILSCLPASCQKYYL</sequence>
<dbReference type="EMBL" id="BDQK01000002">
    <property type="protein sequence ID" value="GBF79401.1"/>
    <property type="molecule type" value="Genomic_DNA"/>
</dbReference>
<dbReference type="PANTHER" id="PTHR34614">
    <property type="match status" value="1"/>
</dbReference>
<dbReference type="EMBL" id="BDQK01000001">
    <property type="protein sequence ID" value="GBF79226.1"/>
    <property type="molecule type" value="Genomic_DNA"/>
</dbReference>
<name>A0A401IE52_APHSA</name>
<keyword evidence="8" id="KW-1185">Reference proteome</keyword>
<dbReference type="GO" id="GO:0006313">
    <property type="term" value="P:DNA transposition"/>
    <property type="evidence" value="ECO:0007669"/>
    <property type="project" value="InterPro"/>
</dbReference>
<accession>A0A401IE52</accession>
<evidence type="ECO:0000313" key="4">
    <source>
        <dbReference type="EMBL" id="GBF79226.1"/>
    </source>
</evidence>
<dbReference type="Pfam" id="PF01609">
    <property type="entry name" value="DDE_Tnp_1"/>
    <property type="match status" value="1"/>
</dbReference>
<keyword evidence="1" id="KW-0175">Coiled coil</keyword>
<dbReference type="InterPro" id="IPR012337">
    <property type="entry name" value="RNaseH-like_sf"/>
</dbReference>
<dbReference type="EMBL" id="BDQK01000003">
    <property type="protein sequence ID" value="GBF79516.1"/>
    <property type="molecule type" value="Genomic_DNA"/>
</dbReference>